<accession>A0A974NFD8</accession>
<protein>
    <submittedName>
        <fullName evidence="4">Peptidoglycan DD-metalloendopeptidase family protein</fullName>
    </submittedName>
</protein>
<proteinExistence type="predicted"/>
<organism evidence="4 5">
    <name type="scientific">Entomomonas asaccharolytica</name>
    <dbReference type="NCBI Taxonomy" id="2785331"/>
    <lineage>
        <taxon>Bacteria</taxon>
        <taxon>Pseudomonadati</taxon>
        <taxon>Pseudomonadota</taxon>
        <taxon>Gammaproteobacteria</taxon>
        <taxon>Pseudomonadales</taxon>
        <taxon>Pseudomonadaceae</taxon>
        <taxon>Entomomonas</taxon>
    </lineage>
</organism>
<evidence type="ECO:0000313" key="5">
    <source>
        <dbReference type="Proteomes" id="UP000595278"/>
    </source>
</evidence>
<feature type="coiled-coil region" evidence="1">
    <location>
        <begin position="156"/>
        <end position="222"/>
    </location>
</feature>
<dbReference type="PANTHER" id="PTHR21666">
    <property type="entry name" value="PEPTIDASE-RELATED"/>
    <property type="match status" value="1"/>
</dbReference>
<keyword evidence="1" id="KW-0175">Coiled coil</keyword>
<dbReference type="Proteomes" id="UP000595278">
    <property type="component" value="Chromosome"/>
</dbReference>
<dbReference type="GO" id="GO:0004222">
    <property type="term" value="F:metalloendopeptidase activity"/>
    <property type="evidence" value="ECO:0007669"/>
    <property type="project" value="TreeGrafter"/>
</dbReference>
<dbReference type="RefSeq" id="WP_201092419.1">
    <property type="nucleotide sequence ID" value="NZ_CP067393.1"/>
</dbReference>
<keyword evidence="2" id="KW-0732">Signal</keyword>
<evidence type="ECO:0000256" key="2">
    <source>
        <dbReference type="SAM" id="SignalP"/>
    </source>
</evidence>
<dbReference type="Pfam" id="PF01551">
    <property type="entry name" value="Peptidase_M23"/>
    <property type="match status" value="1"/>
</dbReference>
<evidence type="ECO:0000259" key="3">
    <source>
        <dbReference type="Pfam" id="PF01551"/>
    </source>
</evidence>
<dbReference type="PANTHER" id="PTHR21666:SF270">
    <property type="entry name" value="MUREIN HYDROLASE ACTIVATOR ENVC"/>
    <property type="match status" value="1"/>
</dbReference>
<dbReference type="InterPro" id="IPR011055">
    <property type="entry name" value="Dup_hybrid_motif"/>
</dbReference>
<keyword evidence="5" id="KW-1185">Reference proteome</keyword>
<feature type="domain" description="M23ase beta-sheet core" evidence="3">
    <location>
        <begin position="305"/>
        <end position="399"/>
    </location>
</feature>
<dbReference type="KEGG" id="eaz:JHT90_14830"/>
<feature type="chain" id="PRO_5037640308" evidence="2">
    <location>
        <begin position="21"/>
        <end position="404"/>
    </location>
</feature>
<gene>
    <name evidence="4" type="ORF">JHT90_14830</name>
</gene>
<sequence>MQRFYWALLISLFVAQPMMADERRDTLHQIEMAKQEVAELEKALGKLRVQQSTSLKQLRATETEIANLQKKIAELKKEQTETETKLTWLAEEQQKAEQKRQEQERIFASQAKATYESGRQEYLKLLLNQQEPDKVSRTLVYYDYLSQARLMQLTEFQETVKQLKEITEEMEHYQQQLNTQNTALQEQRNQLAEVRKKRQAVLASLNKQIKENNDRIVQRERDQIELNKVLRTIDATLARQAREREAQQSVTTTTTNTSQGKTVVSNISTGFVGNFAQAKGKLSWPVSGKIIANYGSARGDDDRTKWDGVLISASRGASVKAVHEGRVVYSDWLRGTGWLTIIDHGQGYYSLYGHNQTLLKKVGDVVKTGDAIATAGNSGGIDTVALYFSIRQQGQAVNPVLWCQ</sequence>
<dbReference type="Gene3D" id="6.10.250.3150">
    <property type="match status" value="1"/>
</dbReference>
<name>A0A974NFD8_9GAMM</name>
<dbReference type="CDD" id="cd12797">
    <property type="entry name" value="M23_peptidase"/>
    <property type="match status" value="1"/>
</dbReference>
<dbReference type="SUPFAM" id="SSF51261">
    <property type="entry name" value="Duplicated hybrid motif"/>
    <property type="match status" value="1"/>
</dbReference>
<feature type="signal peptide" evidence="2">
    <location>
        <begin position="1"/>
        <end position="20"/>
    </location>
</feature>
<dbReference type="InterPro" id="IPR016047">
    <property type="entry name" value="M23ase_b-sheet_dom"/>
</dbReference>
<dbReference type="EMBL" id="CP067393">
    <property type="protein sequence ID" value="QQP85621.1"/>
    <property type="molecule type" value="Genomic_DNA"/>
</dbReference>
<dbReference type="AlphaFoldDB" id="A0A974NFD8"/>
<dbReference type="Gene3D" id="2.70.70.10">
    <property type="entry name" value="Glucose Permease (Domain IIA)"/>
    <property type="match status" value="1"/>
</dbReference>
<evidence type="ECO:0000256" key="1">
    <source>
        <dbReference type="SAM" id="Coils"/>
    </source>
</evidence>
<evidence type="ECO:0000313" key="4">
    <source>
        <dbReference type="EMBL" id="QQP85621.1"/>
    </source>
</evidence>
<reference evidence="4 5" key="1">
    <citation type="submission" date="2021-01" db="EMBL/GenBank/DDBJ databases">
        <title>Entomomonas sp. F2A isolated from a house cricket (Acheta domesticus).</title>
        <authorList>
            <person name="Spergser J."/>
            <person name="Busse H.-J."/>
        </authorList>
    </citation>
    <scope>NUCLEOTIDE SEQUENCE [LARGE SCALE GENOMIC DNA]</scope>
    <source>
        <strain evidence="4 5">F2A</strain>
    </source>
</reference>
<feature type="coiled-coil region" evidence="1">
    <location>
        <begin position="23"/>
        <end position="85"/>
    </location>
</feature>
<dbReference type="InterPro" id="IPR050570">
    <property type="entry name" value="Cell_wall_metabolism_enzyme"/>
</dbReference>
<dbReference type="FunFam" id="2.70.70.10:FF:000003">
    <property type="entry name" value="Murein hydrolase activator EnvC"/>
    <property type="match status" value="1"/>
</dbReference>